<dbReference type="EMBL" id="QNVT01000009">
    <property type="protein sequence ID" value="REC62260.1"/>
    <property type="molecule type" value="Genomic_DNA"/>
</dbReference>
<sequence>MCGFQSCKKDQVNTFGEGESTKLSLKAAFDKQFSKSGYTSEEKSFNENFRTKILWDNIVYRTADTAIMKVKLLDDVRIYTNDSIPINLSENLIVKATKRPTGEWEFVKVIFLPEYGKDLPGGFTGRIISEGYFDKNYMVARYLGGQGYFATFNAGNTWSGQNRNVKLKAEGLPGNDPLCQPEEDGGTVTGYVEGEVNVVWQRPTSTPPVCTDDPLPTGGGTGGGGIPKDINALTTAEAELLAKLEASYKGRMTPEEIAIYDKMPMHDRLSYLMNAKDAEVKAAQYFPNDLKNGKGDAFRHAFFSALNRTKPAIIYKKWLTLGKCCTTQVTK</sequence>
<name>A0A3D9C8R4_9FLAO</name>
<organism evidence="2 3">
    <name type="scientific">Chryseobacterium pennae</name>
    <dbReference type="NCBI Taxonomy" id="2258962"/>
    <lineage>
        <taxon>Bacteria</taxon>
        <taxon>Pseudomonadati</taxon>
        <taxon>Bacteroidota</taxon>
        <taxon>Flavobacteriia</taxon>
        <taxon>Flavobacteriales</taxon>
        <taxon>Weeksellaceae</taxon>
        <taxon>Chryseobacterium group</taxon>
        <taxon>Chryseobacterium</taxon>
    </lineage>
</organism>
<evidence type="ECO:0000313" key="3">
    <source>
        <dbReference type="Proteomes" id="UP000256686"/>
    </source>
</evidence>
<keyword evidence="3" id="KW-1185">Reference proteome</keyword>
<evidence type="ECO:0000256" key="1">
    <source>
        <dbReference type="SAM" id="MobiDB-lite"/>
    </source>
</evidence>
<dbReference type="Proteomes" id="UP000256686">
    <property type="component" value="Unassembled WGS sequence"/>
</dbReference>
<comment type="caution">
    <text evidence="2">The sequence shown here is derived from an EMBL/GenBank/DDBJ whole genome shotgun (WGS) entry which is preliminary data.</text>
</comment>
<feature type="region of interest" description="Disordered" evidence="1">
    <location>
        <begin position="202"/>
        <end position="223"/>
    </location>
</feature>
<dbReference type="RefSeq" id="WP_115970832.1">
    <property type="nucleotide sequence ID" value="NZ_QNVT01000009.1"/>
</dbReference>
<accession>A0A3D9C8R4</accession>
<reference evidence="3" key="1">
    <citation type="submission" date="2018-06" db="EMBL/GenBank/DDBJ databases">
        <authorList>
            <person name="Lum Nde A."/>
            <person name="Hugo C."/>
        </authorList>
    </citation>
    <scope>NUCLEOTIDE SEQUENCE [LARGE SCALE GENOMIC DNA]</scope>
    <source>
        <strain evidence="3">1_F178</strain>
    </source>
</reference>
<gene>
    <name evidence="2" type="ORF">DRF65_11140</name>
</gene>
<proteinExistence type="predicted"/>
<evidence type="ECO:0000313" key="2">
    <source>
        <dbReference type="EMBL" id="REC62260.1"/>
    </source>
</evidence>
<protein>
    <submittedName>
        <fullName evidence="2">Uncharacterized protein</fullName>
    </submittedName>
</protein>
<dbReference type="AlphaFoldDB" id="A0A3D9C8R4"/>